<dbReference type="AlphaFoldDB" id="A0A6J1DRH7"/>
<evidence type="ECO:0000313" key="3">
    <source>
        <dbReference type="RefSeq" id="XP_022155366.1"/>
    </source>
</evidence>
<dbReference type="PANTHER" id="PTHR44259">
    <property type="entry name" value="OS07G0183000 PROTEIN-RELATED"/>
    <property type="match status" value="1"/>
</dbReference>
<dbReference type="InterPro" id="IPR005174">
    <property type="entry name" value="KIB1-4_b-propeller"/>
</dbReference>
<dbReference type="InterPro" id="IPR050942">
    <property type="entry name" value="F-box_BR-signaling"/>
</dbReference>
<dbReference type="Gene3D" id="1.20.1280.50">
    <property type="match status" value="1"/>
</dbReference>
<dbReference type="Pfam" id="PF03478">
    <property type="entry name" value="Beta-prop_KIB1-4"/>
    <property type="match status" value="1"/>
</dbReference>
<name>A0A6J1DRH7_MOMCH</name>
<accession>A0A6J1DRH7</accession>
<proteinExistence type="predicted"/>
<dbReference type="PANTHER" id="PTHR44259:SF114">
    <property type="entry name" value="OS06G0707300 PROTEIN"/>
    <property type="match status" value="1"/>
</dbReference>
<sequence length="359" mass="41344">MVEWTNLPTDLLLQVAHYLDTYTDYVRFRAVRRSWGHVLPRQPRHSYYNIPCLMIPYHPHNGNLRGFYNVLNQQVYYLELPQLTNQKYIGSSKGWLVTLDNGLTLQLLNPLTKSQLQLPPTSSFPGIIGYDPNNQGEEYTLLRPMDKINTKSRARVHGEYIRKIVLSSLAPSNDFMAVAIYDSSDKLAFTKFGDDKWTAISTSLNNFHDCIYFDGKIYAVNVLGDLGVCSIDDTPTQLVNLPLKRPKLEVTSKLYMVETNGDLLMVERLSKYMALFNRGRRCYGYKTIGFNLFKLDSDGWLKIENLDGCTIFLGLNTSMCISSKSCPKLRDRSRRCLWHDDPSDPFVWPHPIWVVLNSY</sequence>
<dbReference type="OrthoDB" id="1523976at2759"/>
<evidence type="ECO:0000313" key="2">
    <source>
        <dbReference type="Proteomes" id="UP000504603"/>
    </source>
</evidence>
<organism evidence="2 3">
    <name type="scientific">Momordica charantia</name>
    <name type="common">Bitter gourd</name>
    <name type="synonym">Balsam pear</name>
    <dbReference type="NCBI Taxonomy" id="3673"/>
    <lineage>
        <taxon>Eukaryota</taxon>
        <taxon>Viridiplantae</taxon>
        <taxon>Streptophyta</taxon>
        <taxon>Embryophyta</taxon>
        <taxon>Tracheophyta</taxon>
        <taxon>Spermatophyta</taxon>
        <taxon>Magnoliopsida</taxon>
        <taxon>eudicotyledons</taxon>
        <taxon>Gunneridae</taxon>
        <taxon>Pentapetalae</taxon>
        <taxon>rosids</taxon>
        <taxon>fabids</taxon>
        <taxon>Cucurbitales</taxon>
        <taxon>Cucurbitaceae</taxon>
        <taxon>Momordiceae</taxon>
        <taxon>Momordica</taxon>
    </lineage>
</organism>
<protein>
    <submittedName>
        <fullName evidence="3">F-box protein SKIP23-like</fullName>
    </submittedName>
</protein>
<reference evidence="3" key="1">
    <citation type="submission" date="2025-08" db="UniProtKB">
        <authorList>
            <consortium name="RefSeq"/>
        </authorList>
    </citation>
    <scope>IDENTIFICATION</scope>
    <source>
        <strain evidence="3">OHB3-1</strain>
    </source>
</reference>
<feature type="domain" description="KIB1-4 beta-propeller" evidence="1">
    <location>
        <begin position="67"/>
        <end position="330"/>
    </location>
</feature>
<dbReference type="RefSeq" id="XP_022155366.1">
    <property type="nucleotide sequence ID" value="XM_022299674.1"/>
</dbReference>
<gene>
    <name evidence="3" type="primary">LOC111022508</name>
</gene>
<evidence type="ECO:0000259" key="1">
    <source>
        <dbReference type="Pfam" id="PF03478"/>
    </source>
</evidence>
<dbReference type="KEGG" id="mcha:111022508"/>
<dbReference type="Proteomes" id="UP000504603">
    <property type="component" value="Unplaced"/>
</dbReference>
<keyword evidence="2" id="KW-1185">Reference proteome</keyword>
<dbReference type="GeneID" id="111022508"/>